<dbReference type="InterPro" id="IPR037923">
    <property type="entry name" value="HTH-like"/>
</dbReference>
<organism evidence="5 6">
    <name type="scientific">Pelagicoccus albus</name>
    <dbReference type="NCBI Taxonomy" id="415222"/>
    <lineage>
        <taxon>Bacteria</taxon>
        <taxon>Pseudomonadati</taxon>
        <taxon>Verrucomicrobiota</taxon>
        <taxon>Opitutia</taxon>
        <taxon>Puniceicoccales</taxon>
        <taxon>Pelagicoccaceae</taxon>
        <taxon>Pelagicoccus</taxon>
    </lineage>
</organism>
<proteinExistence type="predicted"/>
<keyword evidence="6" id="KW-1185">Reference proteome</keyword>
<dbReference type="InterPro" id="IPR018062">
    <property type="entry name" value="HTH_AraC-typ_CS"/>
</dbReference>
<dbReference type="Pfam" id="PF02311">
    <property type="entry name" value="AraC_binding"/>
    <property type="match status" value="1"/>
</dbReference>
<gene>
    <name evidence="5" type="ORF">H5P27_06260</name>
</gene>
<dbReference type="PANTHER" id="PTHR43280">
    <property type="entry name" value="ARAC-FAMILY TRANSCRIPTIONAL REGULATOR"/>
    <property type="match status" value="1"/>
</dbReference>
<keyword evidence="3" id="KW-0804">Transcription</keyword>
<dbReference type="Gene3D" id="2.60.120.10">
    <property type="entry name" value="Jelly Rolls"/>
    <property type="match status" value="1"/>
</dbReference>
<dbReference type="EMBL" id="JACHVC010000006">
    <property type="protein sequence ID" value="MBC2605642.1"/>
    <property type="molecule type" value="Genomic_DNA"/>
</dbReference>
<keyword evidence="2" id="KW-0238">DNA-binding</keyword>
<dbReference type="Proteomes" id="UP000526501">
    <property type="component" value="Unassembled WGS sequence"/>
</dbReference>
<evidence type="ECO:0000256" key="2">
    <source>
        <dbReference type="ARBA" id="ARBA00023125"/>
    </source>
</evidence>
<dbReference type="InterPro" id="IPR003313">
    <property type="entry name" value="AraC-bd"/>
</dbReference>
<evidence type="ECO:0000259" key="4">
    <source>
        <dbReference type="PROSITE" id="PS01124"/>
    </source>
</evidence>
<dbReference type="InterPro" id="IPR018060">
    <property type="entry name" value="HTH_AraC"/>
</dbReference>
<dbReference type="InterPro" id="IPR009057">
    <property type="entry name" value="Homeodomain-like_sf"/>
</dbReference>
<comment type="caution">
    <text evidence="5">The sequence shown here is derived from an EMBL/GenBank/DDBJ whole genome shotgun (WGS) entry which is preliminary data.</text>
</comment>
<dbReference type="GO" id="GO:0043565">
    <property type="term" value="F:sequence-specific DNA binding"/>
    <property type="evidence" value="ECO:0007669"/>
    <property type="project" value="InterPro"/>
</dbReference>
<evidence type="ECO:0000256" key="3">
    <source>
        <dbReference type="ARBA" id="ARBA00023163"/>
    </source>
</evidence>
<dbReference type="SUPFAM" id="SSF46689">
    <property type="entry name" value="Homeodomain-like"/>
    <property type="match status" value="2"/>
</dbReference>
<feature type="domain" description="HTH araC/xylS-type" evidence="4">
    <location>
        <begin position="183"/>
        <end position="282"/>
    </location>
</feature>
<dbReference type="RefSeq" id="WP_185659510.1">
    <property type="nucleotide sequence ID" value="NZ_CAWPOO010000006.1"/>
</dbReference>
<dbReference type="SUPFAM" id="SSF51215">
    <property type="entry name" value="Regulatory protein AraC"/>
    <property type="match status" value="1"/>
</dbReference>
<dbReference type="GO" id="GO:0003700">
    <property type="term" value="F:DNA-binding transcription factor activity"/>
    <property type="evidence" value="ECO:0007669"/>
    <property type="project" value="InterPro"/>
</dbReference>
<keyword evidence="1" id="KW-0805">Transcription regulation</keyword>
<evidence type="ECO:0000313" key="6">
    <source>
        <dbReference type="Proteomes" id="UP000526501"/>
    </source>
</evidence>
<name>A0A7X1B505_9BACT</name>
<protein>
    <submittedName>
        <fullName evidence="5">Helix-turn-helix transcriptional regulator</fullName>
    </submittedName>
</protein>
<dbReference type="InterPro" id="IPR014710">
    <property type="entry name" value="RmlC-like_jellyroll"/>
</dbReference>
<evidence type="ECO:0000313" key="5">
    <source>
        <dbReference type="EMBL" id="MBC2605642.1"/>
    </source>
</evidence>
<sequence length="290" mass="32496">MFENWALQASESDSISFQDFDVEGLADDLHRHSSYELVYISAGSGVWQIGGVQGAFGAGTLILCPPRVMHAWWSGSAAKSGSRTSGIVLRFSREVLPGSLLRLPEMESLRELEKKLSAPLEFRVLDQARLRTRLNSVDRSKGVLKIARLLVALDLIASLECKQVVAEEKNKADLGSKDFARIERVKRFIEEHFRQHISRSDAARALGMEEAAFSRFFRRTLGMTYVDYVNNFRVRQAAALLGNRRGMGIEEIARQSGFGSLASLHRQFKKRLGTTPESYRKAANSEFQAP</sequence>
<dbReference type="Pfam" id="PF12833">
    <property type="entry name" value="HTH_18"/>
    <property type="match status" value="1"/>
</dbReference>
<dbReference type="AlphaFoldDB" id="A0A7X1B505"/>
<dbReference type="SMART" id="SM00342">
    <property type="entry name" value="HTH_ARAC"/>
    <property type="match status" value="1"/>
</dbReference>
<accession>A0A7X1B505</accession>
<dbReference type="PANTHER" id="PTHR43280:SF27">
    <property type="entry name" value="TRANSCRIPTIONAL REGULATOR MTLR"/>
    <property type="match status" value="1"/>
</dbReference>
<dbReference type="Gene3D" id="1.10.10.60">
    <property type="entry name" value="Homeodomain-like"/>
    <property type="match status" value="2"/>
</dbReference>
<dbReference type="PROSITE" id="PS01124">
    <property type="entry name" value="HTH_ARAC_FAMILY_2"/>
    <property type="match status" value="1"/>
</dbReference>
<dbReference type="PROSITE" id="PS00041">
    <property type="entry name" value="HTH_ARAC_FAMILY_1"/>
    <property type="match status" value="1"/>
</dbReference>
<reference evidence="5 6" key="1">
    <citation type="submission" date="2020-07" db="EMBL/GenBank/DDBJ databases">
        <authorList>
            <person name="Feng X."/>
        </authorList>
    </citation>
    <scope>NUCLEOTIDE SEQUENCE [LARGE SCALE GENOMIC DNA]</scope>
    <source>
        <strain evidence="5 6">JCM23202</strain>
    </source>
</reference>
<evidence type="ECO:0000256" key="1">
    <source>
        <dbReference type="ARBA" id="ARBA00023015"/>
    </source>
</evidence>